<name>A0A8T8CA32_PSEYM</name>
<accession>A0A8T8CA32</accession>
<dbReference type="AlphaFoldDB" id="A0A8T8CA32"/>
<keyword evidence="2" id="KW-0614">Plasmid</keyword>
<dbReference type="RefSeq" id="WP_007250748.1">
    <property type="nucleotide sequence ID" value="NZ_CP047261.1"/>
</dbReference>
<protein>
    <recommendedName>
        <fullName evidence="4">RNase NYN domain-containing protein</fullName>
    </recommendedName>
</protein>
<evidence type="ECO:0008006" key="4">
    <source>
        <dbReference type="Google" id="ProtNLM"/>
    </source>
</evidence>
<dbReference type="Gene3D" id="3.40.50.11980">
    <property type="match status" value="1"/>
</dbReference>
<keyword evidence="1" id="KW-0175">Coiled coil</keyword>
<dbReference type="EMBL" id="CP047261">
    <property type="protein sequence ID" value="QHF00471.1"/>
    <property type="molecule type" value="Genomic_DNA"/>
</dbReference>
<sequence length="420" mass="47213">MELNPYRKRFEAASAALLVAKKNVEDQHTLLGWLHSFNEVEAKESLELARARVVTIQKELNSNRLDMRCLQSWAPLTVAESIKLRLFGTIPRPKYDPNAKVDPERESKICELEVELKVQKGAVEKIFYQIQFIKTLDWLEADAEIATYTRQVADLEPDVAKLRADARRFDEYLVEPLLEMKKLASELALAVEAQESAAKFVHRLKTAPDASSRRTVQQQCFNLFGVDDANKAVRIKTAQVESLQRNLTKVEIRIAELQQRESRGITRLVIDGTNLCYRGRNPNRKFIGVVALTHLVPTLQQLWPGVEIIICFDPGTLKNSAKLWPDGVKHFHHSVQIHEIAQGNKADETIIELASGDTEYVISNDTFRDFQNRPPVKEGRVFKADITTNDILVLALAAHARFGSSQQSPSTAAGGGVDPA</sequence>
<proteinExistence type="predicted"/>
<gene>
    <name evidence="2" type="ORF">PMA4326_028555</name>
</gene>
<organism evidence="2 3">
    <name type="scientific">Pseudomonas syringae pv. maculicola str. ES4326</name>
    <dbReference type="NCBI Taxonomy" id="629265"/>
    <lineage>
        <taxon>Bacteria</taxon>
        <taxon>Pseudomonadati</taxon>
        <taxon>Pseudomonadota</taxon>
        <taxon>Gammaproteobacteria</taxon>
        <taxon>Pseudomonadales</taxon>
        <taxon>Pseudomonadaceae</taxon>
        <taxon>Pseudomonas</taxon>
    </lineage>
</organism>
<evidence type="ECO:0000256" key="1">
    <source>
        <dbReference type="SAM" id="Coils"/>
    </source>
</evidence>
<geneLocation type="plasmid" evidence="2 3">
    <name>pPma4326F</name>
</geneLocation>
<reference evidence="2 3" key="1">
    <citation type="journal article" date="2011" name="PLoS Pathog.">
        <title>Dynamic evolution of pathogenicity revealed by sequencing and comparative genomics of 19 Pseudomonas syringae isolates.</title>
        <authorList>
            <person name="Baltrus D.A."/>
            <person name="Nishimura M.T."/>
            <person name="Romanchuk A."/>
            <person name="Chang J.H."/>
            <person name="Mukhtar M.S."/>
            <person name="Cherkis K."/>
            <person name="Roach J."/>
            <person name="Grant S.R."/>
            <person name="Jones C.D."/>
            <person name="Dangl J.L."/>
        </authorList>
    </citation>
    <scope>NUCLEOTIDE SEQUENCE [LARGE SCALE GENOMIC DNA]</scope>
    <source>
        <strain evidence="2 3">ES4326</strain>
    </source>
</reference>
<dbReference type="Proteomes" id="UP000003811">
    <property type="component" value="Plasmid pPma4326F"/>
</dbReference>
<evidence type="ECO:0000313" key="3">
    <source>
        <dbReference type="Proteomes" id="UP000003811"/>
    </source>
</evidence>
<evidence type="ECO:0000313" key="2">
    <source>
        <dbReference type="EMBL" id="QHF00471.1"/>
    </source>
</evidence>
<feature type="coiled-coil region" evidence="1">
    <location>
        <begin position="226"/>
        <end position="260"/>
    </location>
</feature>